<feature type="coiled-coil region" evidence="6">
    <location>
        <begin position="3011"/>
        <end position="3098"/>
    </location>
</feature>
<dbReference type="PANTHER" id="PTHR44981">
    <property type="entry name" value="PERICENTRIN-LIKE PROTEIN, ISOFORM F"/>
    <property type="match status" value="1"/>
</dbReference>
<evidence type="ECO:0000256" key="6">
    <source>
        <dbReference type="SAM" id="Coils"/>
    </source>
</evidence>
<keyword evidence="5" id="KW-0206">Cytoskeleton</keyword>
<evidence type="ECO:0000313" key="10">
    <source>
        <dbReference type="Proteomes" id="UP001166674"/>
    </source>
</evidence>
<dbReference type="GO" id="GO:0005813">
    <property type="term" value="C:centrosome"/>
    <property type="evidence" value="ECO:0007669"/>
    <property type="project" value="UniProtKB-SubCell"/>
</dbReference>
<feature type="coiled-coil region" evidence="6">
    <location>
        <begin position="2268"/>
        <end position="2337"/>
    </location>
</feature>
<feature type="domain" description="ELK" evidence="8">
    <location>
        <begin position="263"/>
        <end position="283"/>
    </location>
</feature>
<dbReference type="EMBL" id="JAATJV010164300">
    <property type="protein sequence ID" value="MBZ3871315.1"/>
    <property type="molecule type" value="Genomic_DNA"/>
</dbReference>
<dbReference type="Proteomes" id="UP001166674">
    <property type="component" value="Unassembled WGS sequence"/>
</dbReference>
<feature type="coiled-coil region" evidence="6">
    <location>
        <begin position="1131"/>
        <end position="1158"/>
    </location>
</feature>
<dbReference type="GO" id="GO:0034237">
    <property type="term" value="F:protein kinase A regulatory subunit binding"/>
    <property type="evidence" value="ECO:0007669"/>
    <property type="project" value="TreeGrafter"/>
</dbReference>
<feature type="coiled-coil region" evidence="6">
    <location>
        <begin position="1343"/>
        <end position="1416"/>
    </location>
</feature>
<evidence type="ECO:0000259" key="8">
    <source>
        <dbReference type="SMART" id="SM01188"/>
    </source>
</evidence>
<feature type="region of interest" description="Disordered" evidence="7">
    <location>
        <begin position="3610"/>
        <end position="3641"/>
    </location>
</feature>
<evidence type="ECO:0000313" key="9">
    <source>
        <dbReference type="EMBL" id="MBZ3871315.1"/>
    </source>
</evidence>
<feature type="domain" description="ELK" evidence="8">
    <location>
        <begin position="853"/>
        <end position="873"/>
    </location>
</feature>
<evidence type="ECO:0000256" key="5">
    <source>
        <dbReference type="ARBA" id="ARBA00023212"/>
    </source>
</evidence>
<evidence type="ECO:0000256" key="7">
    <source>
        <dbReference type="SAM" id="MobiDB-lite"/>
    </source>
</evidence>
<keyword evidence="2" id="KW-0963">Cytoplasm</keyword>
<feature type="domain" description="ELK" evidence="8">
    <location>
        <begin position="526"/>
        <end position="547"/>
    </location>
</feature>
<dbReference type="PANTHER" id="PTHR44981:SF1">
    <property type="entry name" value="A-KINASE ANCHOR PROTEIN 9"/>
    <property type="match status" value="1"/>
</dbReference>
<feature type="coiled-coil region" evidence="6">
    <location>
        <begin position="314"/>
        <end position="537"/>
    </location>
</feature>
<name>A0AA41MGD7_SCICA</name>
<feature type="domain" description="ELK" evidence="8">
    <location>
        <begin position="334"/>
        <end position="355"/>
    </location>
</feature>
<feature type="compositionally biased region" description="Low complexity" evidence="7">
    <location>
        <begin position="32"/>
        <end position="41"/>
    </location>
</feature>
<feature type="coiled-coil region" evidence="6">
    <location>
        <begin position="1033"/>
        <end position="1060"/>
    </location>
</feature>
<sequence>MESTLTNDSTVMRTLNSGEILKHEQVFPVNMESDTSTTADDYTSEEEEFGVDDSYSEQGAQYSQTHLELIENELAGKHETEELNRELEEMRATYGTEGLHQLQEFEAAIKQRDGIITKLTTNLQQARKEKDETMREFLELTEQSQKLQIQLQHLQASETLRNNTHSSTAADLLQAKQQILTHQQQLEEQDHLLEDYQKKKEDFKMQISFLQEKIKVYEMEQDKKVENSNKREVQEKEAVIEALNTKINELKDKVRTTDKLLEDLQQQVLQKNQEIASMKLELTNSKQKEIKCSEEIKQLAGTVEEMQVRNRKENQFETEMVQRMEQEMQRKLEQLRAELDETYGKQIIQMKQELLKQYMTQIEKVKLQHKEEIENALKAYSNITVSEDQVKLMNVAINELNIKLQYTNSQKEKLKEELRVVAEEKSTLQRQLEEIFQELNFLRDQIQIAKQTINEQESKLNEAHKSLSTVEALKAEIASVSESRKELELKHEAEVTNYKIKLEMMEREKNAVLDRMAESQEAELDKLRTQLLFSHEEELSKLKEDLEIEHRINIEKLKDSLDIHYKQQIDDLQNEMSQKIETMQLEKDNLVTKQNQLILEISNLKDLQNSKSEEMTLQITELQKEIENEKGTLEKEVQKLQLKTEFLEKQIKEKEDGLQETFTHLKTENNLLKADKRDLEDMLKNYVPANNQDEKLIFTDSKSISKDTNWKKEVEILTEENEDLKLQCIQLNEEIEKQRNTFSFAEKNFEVNYQELKEEYACLLKIKDDLEDCKNKQELEYESKLKALNEELHLQKINPATVKVKSSILDTDKTFVAHTVEITEVVEKDTTELMEKLAVTNREKLELSEKLSNLSEQLKQKHGEVNCLSEEIKSLKQEKEQVLLRCKELEIIINHHRAENIITYDGHLSSLQDGFVTITSRDSGGSVLNVGEDFGEESKIVAKDKISFENVTMRKENKQEELLSPSVTHEPSPGTTESNENDKLQQELHILKTEQNDLRLQMEAQHFCLSLIYSTHVDQVREYMENEKDKALCSLKEELISAQEEKIRKLQKMYQLELQNIKTQETGDEAKSLQMLIGRLQKAVSEECSYISKTLSDTVGELYIPTLKCDGNVEEKENSGLYTPENHVSELPDYRHEVQDFQENMQTLLNKVAEEYNKLSVLQTRLSKVCEMENVSCNICIYCITFSDEFGVTQETNMVKLLEKQYQERLEEEVAKVIVSMSIAFAQQSELSRLSKEKENTTSSKQSLTFYPQKEKHYFNESKLSQGQFDHQISEAMAVKFTEDFKPFSKELGEDEVLLSNSNHLDDILESEVQKLAISEEMSYEDKKFIVRESIHSEMLVSSMDASRQLIANEEQLEDMRQELVRQYEEHQQATELIRQAHMQQMERQREDQEQLQEEIKRLNRQLAQRSSLDNENLISERERVLLEELEALKQLSLAGREKLCCELRSSSTQTQKTNNRLLKILLEVVKTTAAVEETIGRHVLGILDRSSKGQSSVSLIWRSEPEISHKSNVQEEHTRGVIDESVPSYSEEGTELSRQLVRSSFTLTEVDPENEELMLNISSRLQTAVEKLLETISETNDQLEHAKVTQTELMRESFKQKQEAAESLKCLEELRERLHQEIRAREQLAMELSKAEGIIDGYADEKIFFERQIQEKTDIINRLEQELLCAGNRLHELEVDQQQMQEERELLSRQKEAMKAEAGQVEQQLLHETEKLMKEKLEVQCQAEKVRDDLQKQVKALEVDVEEQVTRFIELEQEKNNELMDIRQQNQALEKQLEKMRKFLDEQTVDREHERDVFQQEIQKLEQQLKVVPRIQHVGEHQTREVEQLTNHLKEKTDKCSELLLSKEQLLRDIQERNEEIEKLEFRVRELEQALLSNADTYQKINNLEEQLEQFREELENKIEEVQQLQMQLEIQKKESTTRLQELDQENKLIKDEIKKLEFAIKESDAISTHDQHVPFEKFTQMIQEKEVEIDRLNEQITKFQQQLKLTTDNKVIEEKNELIRDLETQIECLMSDQERVKKNREEEIEQLNGVIEKLQQELANIEKKSLADTCSLPEEADSLKHQLEKVIAEKLALEQQVEITNEEMAFTKNLLRETNFKMDQLTQELFSLKKEYENKDKIRRIPEKSVNMTVDDLSKDQPEVEVLHTEPLGNKLFLGSFEENTKVSRRSLETKLESSVSTKDLEFFQCYKKVKDMQEQGQSETEILQRKIVNLQKTLEEKVAAALVSQVQLEAVQEYMKFYQDKGAVSPELEYGDLQNLTQLAENKIELDMSALTLRISELENQMIKMHTTLISEKEQVVTAEKNALEKEKKLIELQKLLEENKKRMEGKERKTSPPGDFAVLKTTTKSIHAKRESDFFDEIEALRTELVVTKEQLANCKERAEKLQEELLVKEMNMASLQKDLNQVRNQLTEARNKLSHFLEKEDKSEVPTNKKICLEPLPIEVGNNVASQTDIILKIHTYNQTPQILVRNAGIQTDLQSDPSSEEVTEIISQFTEKIEQMQELHAAEILDMESRHITETETLKKDHYIGIQLLTEECSTLKSVVQCLRSKEGSSSVPELTYLNASQSKEICTNDSRSDWNQESHISEGREEGESLRESFPRKITGLLRAVFKEGVQVLSLTESPYGDGEDHSAHQVSKSCLEERRAYLNTISSLKDLITKMQVQRESEVYDNSQSHESLSDWRGEFLLALQNIFLKEHNVLLAIFQTELTALGNRDAVGLLNCLEQRLQQQGMEFQAAMQYLQRADRRSMLSEIEALRAQVNGRKMTLKREQEIDKPIQELLEYNVQQKQAEILEMQVELSNVQDKTSELKEQMSSEKMIIAELKSELAQTELELETTLKAQHKHLKDLEAFRSEVKEKTDELHLLTDTLASEQKKSRELQWALEKEKAKLGLTGKKEKEQIEDLKFSLEDQKQRNIQLNLLLEQQKQLLNESQQKIESQKMLYDAQLSEEQCRNLELQVLLDSEKVRIQEMSSSLDRERELRVQLQIKGDSEQPWSALPSNHLLIELQKQLAKKHNRIVELLNETEKYKLDSLQIRQQIEKDRQVHRKMMEREQNANTEGQKKIHELHSKIEDLQQQLEEKRHQVYKLDLERKRLQGILQEFQKQELSREENRESRRILYQNLNENCQPSIWSLTNDRTRNWVLQQKIGETKESNYPQFIEMNGGETGYNHELQMIGQKLQCVTFKLRHLAQKTSNRLQFETADHEAFIWIEETIDRIIFKLRKLPGRLSEEPRLVSPGSFTGALSEQLLRQNTELTGYISQLTEEKNGLRYVIMKLEEQMRRCQHTGTGGDYSSRFSFCVGGNIEAIIASEKDAWNREKSILQKALERAEAEIYKLKAELRNDTLQNLSPDSEVAYLKRIYCKYLKAESFRKALIYQKKYLLLMLGGFKKCEEATIALLAQMGGLPAFTNQELINRPKGYLRFRSVVRVSIAISRMKILIRRWHQVTDSGSTNINRDDFELTPGTEKNDPFYPSGGPELCGEPRHTAYRSRPDLDYPRSPLPFQNRSLGIPADLNRGSIVYSHLQSYDPDRALTDYITRLEALQRRLGTVYSGTPYCYKEKGANNSGCFEAGRAQQGASSLAFPFKNWVNQGVQGIGLVGEEQPRADTRHPPNKIPGVSSRVQSGSLGAVTGP</sequence>
<dbReference type="InterPro" id="IPR019528">
    <property type="entry name" value="PACT_domain"/>
</dbReference>
<feature type="coiled-coil region" evidence="6">
    <location>
        <begin position="2792"/>
        <end position="2949"/>
    </location>
</feature>
<dbReference type="InterPro" id="IPR028745">
    <property type="entry name" value="AKAP9/Pericentrin"/>
</dbReference>
<feature type="coiled-coil region" evidence="6">
    <location>
        <begin position="837"/>
        <end position="892"/>
    </location>
</feature>
<evidence type="ECO:0000256" key="2">
    <source>
        <dbReference type="ARBA" id="ARBA00022490"/>
    </source>
</evidence>
<dbReference type="Pfam" id="PF10495">
    <property type="entry name" value="PACT_coil_coil"/>
    <property type="match status" value="1"/>
</dbReference>
<comment type="subcellular location">
    <subcellularLocation>
        <location evidence="1">Cytoplasm</location>
        <location evidence="1">Cytoskeleton</location>
        <location evidence="1">Microtubule organizing center</location>
        <location evidence="1">Centrosome</location>
    </subcellularLocation>
</comment>
<dbReference type="GO" id="GO:0015459">
    <property type="term" value="F:potassium channel regulator activity"/>
    <property type="evidence" value="ECO:0007669"/>
    <property type="project" value="TreeGrafter"/>
</dbReference>
<organism evidence="9 10">
    <name type="scientific">Sciurus carolinensis</name>
    <name type="common">Eastern gray squirrel</name>
    <dbReference type="NCBI Taxonomy" id="30640"/>
    <lineage>
        <taxon>Eukaryota</taxon>
        <taxon>Metazoa</taxon>
        <taxon>Chordata</taxon>
        <taxon>Craniata</taxon>
        <taxon>Vertebrata</taxon>
        <taxon>Euteleostomi</taxon>
        <taxon>Mammalia</taxon>
        <taxon>Eutheria</taxon>
        <taxon>Euarchontoglires</taxon>
        <taxon>Glires</taxon>
        <taxon>Rodentia</taxon>
        <taxon>Sciuromorpha</taxon>
        <taxon>Sciuridae</taxon>
        <taxon>Sciurinae</taxon>
        <taxon>Sciurini</taxon>
        <taxon>Sciurus</taxon>
    </lineage>
</organism>
<feature type="coiled-coil region" evidence="6">
    <location>
        <begin position="1570"/>
        <end position="1791"/>
    </location>
</feature>
<dbReference type="GO" id="GO:0003677">
    <property type="term" value="F:DNA binding"/>
    <property type="evidence" value="ECO:0007669"/>
    <property type="project" value="InterPro"/>
</dbReference>
<reference evidence="9" key="1">
    <citation type="submission" date="2020-03" db="EMBL/GenBank/DDBJ databases">
        <title>Studies in the Genomics of Life Span.</title>
        <authorList>
            <person name="Glass D."/>
        </authorList>
    </citation>
    <scope>NUCLEOTIDE SEQUENCE</scope>
    <source>
        <strain evidence="9">SUZIE</strain>
        <tissue evidence="9">Muscle</tissue>
    </source>
</reference>
<feature type="coiled-coil region" evidence="6">
    <location>
        <begin position="2366"/>
        <end position="2428"/>
    </location>
</feature>
<dbReference type="GO" id="GO:0005801">
    <property type="term" value="C:cis-Golgi network"/>
    <property type="evidence" value="ECO:0007669"/>
    <property type="project" value="TreeGrafter"/>
</dbReference>
<proteinExistence type="predicted"/>
<accession>A0AA41MGD7</accession>
<evidence type="ECO:0000256" key="1">
    <source>
        <dbReference type="ARBA" id="ARBA00004300"/>
    </source>
</evidence>
<feature type="region of interest" description="Disordered" evidence="7">
    <location>
        <begin position="956"/>
        <end position="981"/>
    </location>
</feature>
<feature type="region of interest" description="Disordered" evidence="7">
    <location>
        <begin position="2579"/>
        <end position="2599"/>
    </location>
</feature>
<dbReference type="GO" id="GO:0007165">
    <property type="term" value="P:signal transduction"/>
    <property type="evidence" value="ECO:0007669"/>
    <property type="project" value="InterPro"/>
</dbReference>
<feature type="compositionally biased region" description="Basic and acidic residues" evidence="7">
    <location>
        <begin position="2581"/>
        <end position="2599"/>
    </location>
</feature>
<dbReference type="GO" id="GO:0005795">
    <property type="term" value="C:Golgi stack"/>
    <property type="evidence" value="ECO:0007669"/>
    <property type="project" value="TreeGrafter"/>
</dbReference>
<dbReference type="GO" id="GO:0051661">
    <property type="term" value="P:maintenance of centrosome location"/>
    <property type="evidence" value="ECO:0007669"/>
    <property type="project" value="TreeGrafter"/>
</dbReference>
<keyword evidence="10" id="KW-1185">Reference proteome</keyword>
<feature type="compositionally biased region" description="Acidic residues" evidence="7">
    <location>
        <begin position="42"/>
        <end position="55"/>
    </location>
</feature>
<protein>
    <submittedName>
        <fullName evidence="9">A-kinase anchor protein 9</fullName>
    </submittedName>
</protein>
<keyword evidence="3" id="KW-0597">Phosphoprotein</keyword>
<feature type="coiled-coil region" evidence="6">
    <location>
        <begin position="3320"/>
        <end position="3354"/>
    </location>
</feature>
<feature type="domain" description="ELK" evidence="8">
    <location>
        <begin position="556"/>
        <end position="577"/>
    </location>
</feature>
<feature type="coiled-coil region" evidence="6">
    <location>
        <begin position="569"/>
        <end position="657"/>
    </location>
</feature>
<feature type="region of interest" description="Disordered" evidence="7">
    <location>
        <begin position="31"/>
        <end position="57"/>
    </location>
</feature>
<dbReference type="GO" id="GO:0060090">
    <property type="term" value="F:molecular adaptor activity"/>
    <property type="evidence" value="ECO:0007669"/>
    <property type="project" value="InterPro"/>
</dbReference>
<evidence type="ECO:0000256" key="3">
    <source>
        <dbReference type="ARBA" id="ARBA00022553"/>
    </source>
</evidence>
<evidence type="ECO:0000256" key="4">
    <source>
        <dbReference type="ARBA" id="ARBA00023054"/>
    </source>
</evidence>
<dbReference type="GO" id="GO:0060307">
    <property type="term" value="P:regulation of ventricular cardiac muscle cell membrane repolarization"/>
    <property type="evidence" value="ECO:0007669"/>
    <property type="project" value="TreeGrafter"/>
</dbReference>
<feature type="coiled-coil region" evidence="6">
    <location>
        <begin position="116"/>
        <end position="281"/>
    </location>
</feature>
<feature type="coiled-coil region" evidence="6">
    <location>
        <begin position="707"/>
        <end position="773"/>
    </location>
</feature>
<keyword evidence="4 6" id="KW-0175">Coiled coil</keyword>
<feature type="coiled-coil region" evidence="6">
    <location>
        <begin position="1845"/>
        <end position="2124"/>
    </location>
</feature>
<gene>
    <name evidence="9" type="ORF">SUZIE_112325</name>
</gene>
<dbReference type="GO" id="GO:0097060">
    <property type="term" value="C:synaptic membrane"/>
    <property type="evidence" value="ECO:0007669"/>
    <property type="project" value="TreeGrafter"/>
</dbReference>
<dbReference type="SMART" id="SM01188">
    <property type="entry name" value="ELK"/>
    <property type="match status" value="5"/>
</dbReference>
<feature type="compositionally biased region" description="Polar residues" evidence="7">
    <location>
        <begin position="965"/>
        <end position="978"/>
    </location>
</feature>
<comment type="caution">
    <text evidence="9">The sequence shown here is derived from an EMBL/GenBank/DDBJ whole genome shotgun (WGS) entry which is preliminary data.</text>
</comment>
<dbReference type="GO" id="GO:1903358">
    <property type="term" value="P:regulation of Golgi organization"/>
    <property type="evidence" value="ECO:0007669"/>
    <property type="project" value="TreeGrafter"/>
</dbReference>
<dbReference type="InterPro" id="IPR005539">
    <property type="entry name" value="ELK_dom"/>
</dbReference>